<dbReference type="PANTHER" id="PTHR10622:SF10">
    <property type="entry name" value="HET DOMAIN-CONTAINING PROTEIN"/>
    <property type="match status" value="1"/>
</dbReference>
<dbReference type="EMBL" id="CAJVRM010000146">
    <property type="protein sequence ID" value="CAG8975659.1"/>
    <property type="molecule type" value="Genomic_DNA"/>
</dbReference>
<evidence type="ECO:0000313" key="2">
    <source>
        <dbReference type="EMBL" id="CAG8975659.1"/>
    </source>
</evidence>
<protein>
    <recommendedName>
        <fullName evidence="1">Heterokaryon incompatibility domain-containing protein</fullName>
    </recommendedName>
</protein>
<name>A0A9N9Q598_9HELO</name>
<dbReference type="OrthoDB" id="674604at2759"/>
<dbReference type="AlphaFoldDB" id="A0A9N9Q598"/>
<reference evidence="2" key="1">
    <citation type="submission" date="2021-07" db="EMBL/GenBank/DDBJ databases">
        <authorList>
            <person name="Durling M."/>
        </authorList>
    </citation>
    <scope>NUCLEOTIDE SEQUENCE</scope>
</reference>
<sequence>MRLINARTLELKDFFEPIPKYTILSHTWGDEEVTFQEFTHDIDKLKVAQKEGFKKIVDCLNQTLRDGYEYCWVDTCCIDKSSSAELSEAINSMFKWYKDSERCYILLSDITVPVGGATRKLLENSRWFTRGWTLQELLAPSHRIFFDKDWIIIGKMCRESSGNFPWRYPQVRDSERELANNISYIANIPTEALYSLVSMEEYHISMKMSWAARRTTTRAEDMAYCLLGLFDISMPLLYGEGGQKAFIRLQEEILK</sequence>
<evidence type="ECO:0000313" key="3">
    <source>
        <dbReference type="Proteomes" id="UP000701801"/>
    </source>
</evidence>
<dbReference type="InterPro" id="IPR010730">
    <property type="entry name" value="HET"/>
</dbReference>
<keyword evidence="3" id="KW-1185">Reference proteome</keyword>
<proteinExistence type="predicted"/>
<feature type="domain" description="Heterokaryon incompatibility" evidence="1">
    <location>
        <begin position="21"/>
        <end position="109"/>
    </location>
</feature>
<gene>
    <name evidence="2" type="ORF">HYALB_00012317</name>
</gene>
<organism evidence="2 3">
    <name type="scientific">Hymenoscyphus albidus</name>
    <dbReference type="NCBI Taxonomy" id="595503"/>
    <lineage>
        <taxon>Eukaryota</taxon>
        <taxon>Fungi</taxon>
        <taxon>Dikarya</taxon>
        <taxon>Ascomycota</taxon>
        <taxon>Pezizomycotina</taxon>
        <taxon>Leotiomycetes</taxon>
        <taxon>Helotiales</taxon>
        <taxon>Helotiaceae</taxon>
        <taxon>Hymenoscyphus</taxon>
    </lineage>
</organism>
<comment type="caution">
    <text evidence="2">The sequence shown here is derived from an EMBL/GenBank/DDBJ whole genome shotgun (WGS) entry which is preliminary data.</text>
</comment>
<dbReference type="Proteomes" id="UP000701801">
    <property type="component" value="Unassembled WGS sequence"/>
</dbReference>
<evidence type="ECO:0000259" key="1">
    <source>
        <dbReference type="Pfam" id="PF06985"/>
    </source>
</evidence>
<dbReference type="PANTHER" id="PTHR10622">
    <property type="entry name" value="HET DOMAIN-CONTAINING PROTEIN"/>
    <property type="match status" value="1"/>
</dbReference>
<dbReference type="Pfam" id="PF06985">
    <property type="entry name" value="HET"/>
    <property type="match status" value="1"/>
</dbReference>
<accession>A0A9N9Q598</accession>